<dbReference type="SUPFAM" id="SSF53697">
    <property type="entry name" value="SIS domain"/>
    <property type="match status" value="1"/>
</dbReference>
<dbReference type="EMBL" id="LAKJ01000003">
    <property type="protein sequence ID" value="KKI65075.1"/>
    <property type="molecule type" value="Genomic_DNA"/>
</dbReference>
<dbReference type="GO" id="GO:0003700">
    <property type="term" value="F:DNA-binding transcription factor activity"/>
    <property type="evidence" value="ECO:0007669"/>
    <property type="project" value="InterPro"/>
</dbReference>
<organism evidence="6 7">
    <name type="scientific">Staphylococcus cohnii subsp. cohnii</name>
    <dbReference type="NCBI Taxonomy" id="74704"/>
    <lineage>
        <taxon>Bacteria</taxon>
        <taxon>Bacillati</taxon>
        <taxon>Bacillota</taxon>
        <taxon>Bacilli</taxon>
        <taxon>Bacillales</taxon>
        <taxon>Staphylococcaceae</taxon>
        <taxon>Staphylococcus</taxon>
        <taxon>Staphylococcus cohnii species complex</taxon>
    </lineage>
</organism>
<dbReference type="GO" id="GO:0097367">
    <property type="term" value="F:carbohydrate derivative binding"/>
    <property type="evidence" value="ECO:0007669"/>
    <property type="project" value="InterPro"/>
</dbReference>
<dbReference type="CDD" id="cd05013">
    <property type="entry name" value="SIS_RpiR"/>
    <property type="match status" value="1"/>
</dbReference>
<keyword evidence="1" id="KW-0805">Transcription regulation</keyword>
<evidence type="ECO:0000313" key="7">
    <source>
        <dbReference type="Proteomes" id="UP000034455"/>
    </source>
</evidence>
<dbReference type="SUPFAM" id="SSF46689">
    <property type="entry name" value="Homeodomain-like"/>
    <property type="match status" value="1"/>
</dbReference>
<evidence type="ECO:0000259" key="5">
    <source>
        <dbReference type="PROSITE" id="PS51464"/>
    </source>
</evidence>
<dbReference type="GO" id="GO:1901135">
    <property type="term" value="P:carbohydrate derivative metabolic process"/>
    <property type="evidence" value="ECO:0007669"/>
    <property type="project" value="InterPro"/>
</dbReference>
<dbReference type="InterPro" id="IPR036388">
    <property type="entry name" value="WH-like_DNA-bd_sf"/>
</dbReference>
<reference evidence="6 7" key="1">
    <citation type="submission" date="2015-03" db="EMBL/GenBank/DDBJ databases">
        <title>Genome Assembly of Staphylococcus cohnii subsp. cohnii strain G22B2.</title>
        <authorList>
            <person name="Nair G."/>
            <person name="Kaur G."/>
            <person name="Khatri I."/>
            <person name="Singh N.K."/>
            <person name="Sathyabama S."/>
            <person name="Maurya S.K."/>
            <person name="Subramanian S."/>
            <person name="Agrewala J.N."/>
            <person name="Mayilraj S."/>
        </authorList>
    </citation>
    <scope>NUCLEOTIDE SEQUENCE [LARGE SCALE GENOMIC DNA]</scope>
    <source>
        <strain evidence="6 7">G22B2</strain>
    </source>
</reference>
<dbReference type="PANTHER" id="PTHR30514:SF1">
    <property type="entry name" value="HTH-TYPE TRANSCRIPTIONAL REGULATOR HEXR-RELATED"/>
    <property type="match status" value="1"/>
</dbReference>
<dbReference type="Pfam" id="PF01418">
    <property type="entry name" value="HTH_6"/>
    <property type="match status" value="1"/>
</dbReference>
<dbReference type="GO" id="GO:0003677">
    <property type="term" value="F:DNA binding"/>
    <property type="evidence" value="ECO:0007669"/>
    <property type="project" value="UniProtKB-KW"/>
</dbReference>
<accession>A0A0M2P4E9</accession>
<dbReference type="PANTHER" id="PTHR30514">
    <property type="entry name" value="GLUCOKINASE"/>
    <property type="match status" value="1"/>
</dbReference>
<evidence type="ECO:0000259" key="4">
    <source>
        <dbReference type="PROSITE" id="PS51071"/>
    </source>
</evidence>
<dbReference type="Gene3D" id="1.10.10.10">
    <property type="entry name" value="Winged helix-like DNA-binding domain superfamily/Winged helix DNA-binding domain"/>
    <property type="match status" value="1"/>
</dbReference>
<evidence type="ECO:0000256" key="3">
    <source>
        <dbReference type="ARBA" id="ARBA00023163"/>
    </source>
</evidence>
<dbReference type="InterPro" id="IPR009057">
    <property type="entry name" value="Homeodomain-like_sf"/>
</dbReference>
<dbReference type="InterPro" id="IPR035472">
    <property type="entry name" value="RpiR-like_SIS"/>
</dbReference>
<dbReference type="PATRIC" id="fig|74704.6.peg.1761"/>
<dbReference type="InterPro" id="IPR046348">
    <property type="entry name" value="SIS_dom_sf"/>
</dbReference>
<dbReference type="Gene3D" id="3.40.50.10490">
    <property type="entry name" value="Glucose-6-phosphate isomerase like protein, domain 1"/>
    <property type="match status" value="1"/>
</dbReference>
<protein>
    <submittedName>
        <fullName evidence="6">Transcriptional regulator, RpiR family</fullName>
    </submittedName>
</protein>
<evidence type="ECO:0000256" key="2">
    <source>
        <dbReference type="ARBA" id="ARBA00023125"/>
    </source>
</evidence>
<dbReference type="RefSeq" id="WP_019468904.1">
    <property type="nucleotide sequence ID" value="NZ_BKAS01000010.1"/>
</dbReference>
<dbReference type="Pfam" id="PF01380">
    <property type="entry name" value="SIS"/>
    <property type="match status" value="1"/>
</dbReference>
<dbReference type="PROSITE" id="PS51464">
    <property type="entry name" value="SIS"/>
    <property type="match status" value="1"/>
</dbReference>
<dbReference type="InterPro" id="IPR000281">
    <property type="entry name" value="HTH_RpiR"/>
</dbReference>
<evidence type="ECO:0000313" key="6">
    <source>
        <dbReference type="EMBL" id="KKI65075.1"/>
    </source>
</evidence>
<dbReference type="Proteomes" id="UP000034455">
    <property type="component" value="Unassembled WGS sequence"/>
</dbReference>
<dbReference type="InterPro" id="IPR047640">
    <property type="entry name" value="RpiR-like"/>
</dbReference>
<keyword evidence="3" id="KW-0804">Transcription</keyword>
<sequence length="259" mass="30289">MLLDERINNNFNKLNENDLQIAHFINTHISDCKTMKIQDLAAYTHASNASIHRFTRKLGFDGYSDFKSYLKFESEQVHQLPSDSMNAFKQEIENTFTYLERIDYDLVTDKIYQAETVYLYGTGVAQMNVAQEAQRILLTIHKNIIVLHDVHEFKMVLNKASDNDLFFIISLSGETDHLSDITNLLQLRQKYFISITTLQDNTLAQKANYNIYVSSNTFYLTNGIDYSSFISYHIFFETLLRKFNERKQYGQFTNNESIK</sequence>
<dbReference type="PROSITE" id="PS51071">
    <property type="entry name" value="HTH_RPIR"/>
    <property type="match status" value="1"/>
</dbReference>
<gene>
    <name evidence="6" type="ORF">UF66_1718</name>
</gene>
<name>A0A0M2P4E9_STACC</name>
<keyword evidence="2" id="KW-0238">DNA-binding</keyword>
<evidence type="ECO:0000256" key="1">
    <source>
        <dbReference type="ARBA" id="ARBA00023015"/>
    </source>
</evidence>
<dbReference type="GeneID" id="58096789"/>
<feature type="domain" description="SIS" evidence="5">
    <location>
        <begin position="107"/>
        <end position="245"/>
    </location>
</feature>
<comment type="caution">
    <text evidence="6">The sequence shown here is derived from an EMBL/GenBank/DDBJ whole genome shotgun (WGS) entry which is preliminary data.</text>
</comment>
<proteinExistence type="predicted"/>
<dbReference type="AlphaFoldDB" id="A0A0M2P4E9"/>
<dbReference type="InterPro" id="IPR001347">
    <property type="entry name" value="SIS_dom"/>
</dbReference>
<feature type="domain" description="HTH rpiR-type" evidence="4">
    <location>
        <begin position="1"/>
        <end position="77"/>
    </location>
</feature>